<evidence type="ECO:0008006" key="3">
    <source>
        <dbReference type="Google" id="ProtNLM"/>
    </source>
</evidence>
<name>A0A0S8JV59_UNCW3</name>
<evidence type="ECO:0000313" key="1">
    <source>
        <dbReference type="EMBL" id="KPL13107.1"/>
    </source>
</evidence>
<dbReference type="AlphaFoldDB" id="A0A0S8JV59"/>
<comment type="caution">
    <text evidence="1">The sequence shown here is derived from an EMBL/GenBank/DDBJ whole genome shotgun (WGS) entry which is preliminary data.</text>
</comment>
<organism evidence="1 2">
    <name type="scientific">candidate division WOR_3 bacterium SM1_77</name>
    <dbReference type="NCBI Taxonomy" id="1703778"/>
    <lineage>
        <taxon>Bacteria</taxon>
        <taxon>Bacteria division WOR-3</taxon>
    </lineage>
</organism>
<protein>
    <recommendedName>
        <fullName evidence="3">FlgD Ig-like domain-containing protein</fullName>
    </recommendedName>
</protein>
<dbReference type="EMBL" id="LJVE01000120">
    <property type="protein sequence ID" value="KPL13107.1"/>
    <property type="molecule type" value="Genomic_DNA"/>
</dbReference>
<evidence type="ECO:0000313" key="2">
    <source>
        <dbReference type="Proteomes" id="UP000050975"/>
    </source>
</evidence>
<sequence length="89" mass="9932">MPAPTSNPFIINLRIRFSAPRSGRVWIKAHDITGRPAVSILNENVEPGLHGVIGRGIDDNRCKLSSGLYFLRAGYEKETFIRKVNLIAE</sequence>
<accession>A0A0S8JV59</accession>
<dbReference type="Proteomes" id="UP000050975">
    <property type="component" value="Unassembled WGS sequence"/>
</dbReference>
<proteinExistence type="predicted"/>
<reference evidence="1 2" key="1">
    <citation type="journal article" date="2015" name="Microbiome">
        <title>Genomic resolution of linkages in carbon, nitrogen, and sulfur cycling among widespread estuary sediment bacteria.</title>
        <authorList>
            <person name="Baker B.J."/>
            <person name="Lazar C.S."/>
            <person name="Teske A.P."/>
            <person name="Dick G.J."/>
        </authorList>
    </citation>
    <scope>NUCLEOTIDE SEQUENCE [LARGE SCALE GENOMIC DNA]</scope>
    <source>
        <strain evidence="1">SM1_77</strain>
    </source>
</reference>
<gene>
    <name evidence="1" type="ORF">AMJ74_05720</name>
</gene>